<evidence type="ECO:0000256" key="14">
    <source>
        <dbReference type="SAM" id="SignalP"/>
    </source>
</evidence>
<feature type="signal peptide" evidence="14">
    <location>
        <begin position="1"/>
        <end position="18"/>
    </location>
</feature>
<organism evidence="15 16">
    <name type="scientific">Hydra vulgaris</name>
    <name type="common">Hydra</name>
    <name type="synonym">Hydra attenuata</name>
    <dbReference type="NCBI Taxonomy" id="6087"/>
    <lineage>
        <taxon>Eukaryota</taxon>
        <taxon>Metazoa</taxon>
        <taxon>Cnidaria</taxon>
        <taxon>Hydrozoa</taxon>
        <taxon>Hydroidolina</taxon>
        <taxon>Anthoathecata</taxon>
        <taxon>Aplanulata</taxon>
        <taxon>Hydridae</taxon>
        <taxon>Hydra</taxon>
    </lineage>
</organism>
<dbReference type="RefSeq" id="XP_065654870.1">
    <property type="nucleotide sequence ID" value="XM_065798798.1"/>
</dbReference>
<dbReference type="Proteomes" id="UP001652625">
    <property type="component" value="Chromosome 06"/>
</dbReference>
<keyword evidence="8" id="KW-0472">Membrane</keyword>
<dbReference type="SUPFAM" id="SSF63724">
    <property type="entry name" value="Cytolysin/lectin"/>
    <property type="match status" value="1"/>
</dbReference>
<dbReference type="Pfam" id="PF06369">
    <property type="entry name" value="Anemone_cytotox"/>
    <property type="match status" value="1"/>
</dbReference>
<evidence type="ECO:0000256" key="8">
    <source>
        <dbReference type="ARBA" id="ARBA00023136"/>
    </source>
</evidence>
<evidence type="ECO:0000256" key="7">
    <source>
        <dbReference type="ARBA" id="ARBA00022729"/>
    </source>
</evidence>
<keyword evidence="9" id="KW-1053">Target membrane</keyword>
<feature type="chain" id="PRO_5046648081" description="Alpha-pore-forming toxin" evidence="14">
    <location>
        <begin position="19"/>
        <end position="186"/>
    </location>
</feature>
<evidence type="ECO:0000256" key="5">
    <source>
        <dbReference type="ARBA" id="ARBA00022537"/>
    </source>
</evidence>
<evidence type="ECO:0000256" key="6">
    <source>
        <dbReference type="ARBA" id="ARBA00022692"/>
    </source>
</evidence>
<proteinExistence type="inferred from homology"/>
<dbReference type="InterPro" id="IPR009104">
    <property type="entry name" value="Anemon_actinoporin-like"/>
</dbReference>
<reference evidence="16" key="1">
    <citation type="submission" date="2025-08" db="UniProtKB">
        <authorList>
            <consortium name="RefSeq"/>
        </authorList>
    </citation>
    <scope>IDENTIFICATION</scope>
</reference>
<name>A0ABM4C016_HYDVU</name>
<accession>A0ABM4C016</accession>
<evidence type="ECO:0000256" key="9">
    <source>
        <dbReference type="ARBA" id="ARBA00023298"/>
    </source>
</evidence>
<comment type="subunit">
    <text evidence="13">Octamer or nonamer in membranes. Monomer in the soluble state. In vitro, interacts with folate receptor alpha (of target organism).</text>
</comment>
<evidence type="ECO:0000313" key="15">
    <source>
        <dbReference type="Proteomes" id="UP001652625"/>
    </source>
</evidence>
<comment type="subcellular location">
    <subcellularLocation>
        <location evidence="2">Nematocyst</location>
    </subcellularLocation>
    <subcellularLocation>
        <location evidence="3">Secreted</location>
    </subcellularLocation>
    <subcellularLocation>
        <location evidence="1">Target cell membrane</location>
    </subcellularLocation>
</comment>
<gene>
    <name evidence="16" type="primary">LOC136081482</name>
</gene>
<dbReference type="InterPro" id="IPR050677">
    <property type="entry name" value="Actinoporin_PFT"/>
</dbReference>
<dbReference type="PANTHER" id="PTHR40388">
    <property type="entry name" value="BRYOPORIN"/>
    <property type="match status" value="1"/>
</dbReference>
<sequence length="186" mass="20310">MLLYVSLVNLFLPLSVGAVNPVLIGVLVKVGVDVALQQIDEVWKGDAVRDWKCAVENRSNKTLIALGTTQESGSMSTSFADIPPENTGVFVWEKSRGAATGAAGVVHYKYGNKILNLMASIPYDWNLYSAWANARLSNKKENFYDLYNGKNGAKSPTRGGNWGEVDGAKFFLTEKSHAQFKVIFSG</sequence>
<evidence type="ECO:0000256" key="11">
    <source>
        <dbReference type="ARBA" id="ARBA00034493"/>
    </source>
</evidence>
<keyword evidence="6" id="KW-0812">Transmembrane</keyword>
<dbReference type="PANTHER" id="PTHR40388:SF1">
    <property type="entry name" value="BRYOPORIN"/>
    <property type="match status" value="1"/>
</dbReference>
<evidence type="ECO:0000256" key="4">
    <source>
        <dbReference type="ARBA" id="ARBA00022525"/>
    </source>
</evidence>
<keyword evidence="5" id="KW-1052">Target cell membrane</keyword>
<evidence type="ECO:0000256" key="12">
    <source>
        <dbReference type="ARBA" id="ARBA00034555"/>
    </source>
</evidence>
<keyword evidence="4" id="KW-0964">Secreted</keyword>
<keyword evidence="15" id="KW-1185">Reference proteome</keyword>
<dbReference type="GeneID" id="136081482"/>
<protein>
    <recommendedName>
        <fullName evidence="12">Alpha-pore-forming toxin</fullName>
    </recommendedName>
</protein>
<evidence type="ECO:0000313" key="16">
    <source>
        <dbReference type="RefSeq" id="XP_065654870.1"/>
    </source>
</evidence>
<evidence type="ECO:0000256" key="3">
    <source>
        <dbReference type="ARBA" id="ARBA00004613"/>
    </source>
</evidence>
<keyword evidence="7 14" id="KW-0732">Signal</keyword>
<comment type="similarity">
    <text evidence="11">Belongs to the actinoporin family. HALT subfamily.</text>
</comment>
<evidence type="ECO:0000256" key="1">
    <source>
        <dbReference type="ARBA" id="ARBA00004175"/>
    </source>
</evidence>
<keyword evidence="10" id="KW-0166">Nematocyst</keyword>
<evidence type="ECO:0000256" key="10">
    <source>
        <dbReference type="ARBA" id="ARBA00023331"/>
    </source>
</evidence>
<evidence type="ECO:0000256" key="2">
    <source>
        <dbReference type="ARBA" id="ARBA00004532"/>
    </source>
</evidence>
<dbReference type="InterPro" id="IPR015926">
    <property type="entry name" value="Cytolysin/lectin"/>
</dbReference>
<dbReference type="Gene3D" id="2.60.270.20">
    <property type="entry name" value="Cytolysin/lectin"/>
    <property type="match status" value="1"/>
</dbReference>
<evidence type="ECO:0000256" key="13">
    <source>
        <dbReference type="ARBA" id="ARBA00046641"/>
    </source>
</evidence>